<gene>
    <name evidence="2" type="ORF">DSL72_008512</name>
</gene>
<organism evidence="2 3">
    <name type="scientific">Monilinia vaccinii-corymbosi</name>
    <dbReference type="NCBI Taxonomy" id="61207"/>
    <lineage>
        <taxon>Eukaryota</taxon>
        <taxon>Fungi</taxon>
        <taxon>Dikarya</taxon>
        <taxon>Ascomycota</taxon>
        <taxon>Pezizomycotina</taxon>
        <taxon>Leotiomycetes</taxon>
        <taxon>Helotiales</taxon>
        <taxon>Sclerotiniaceae</taxon>
        <taxon>Monilinia</taxon>
    </lineage>
</organism>
<accession>A0A8A3PJW7</accession>
<dbReference type="Proteomes" id="UP000672032">
    <property type="component" value="Chromosome 5"/>
</dbReference>
<dbReference type="EMBL" id="CP063409">
    <property type="protein sequence ID" value="QSZ35642.1"/>
    <property type="molecule type" value="Genomic_DNA"/>
</dbReference>
<feature type="coiled-coil region" evidence="1">
    <location>
        <begin position="110"/>
        <end position="137"/>
    </location>
</feature>
<sequence length="163" mass="18736">MENHAAMKPAPDRKPYLGRYTEGEKAYFMTACRKHGIDHKLPHSREEKKRQAAAYSQILAGITREAPKHHPGGELRATDPWPFRKYLTPITTIRVWFREADLCDLTSGTAEERARKAQVLEERISKKEQRLTAERQVAVQAANEHLREQFKAMKILVANKSVC</sequence>
<evidence type="ECO:0000256" key="1">
    <source>
        <dbReference type="SAM" id="Coils"/>
    </source>
</evidence>
<dbReference type="OrthoDB" id="3561891at2759"/>
<keyword evidence="1" id="KW-0175">Coiled coil</keyword>
<evidence type="ECO:0000313" key="2">
    <source>
        <dbReference type="EMBL" id="QSZ35642.1"/>
    </source>
</evidence>
<reference evidence="2" key="1">
    <citation type="submission" date="2020-10" db="EMBL/GenBank/DDBJ databases">
        <title>Genome Sequence of Monilinia vaccinii-corymbosi Sheds Light on Mummy Berry Disease Infection of Blueberry and Mating Type.</title>
        <authorList>
            <person name="Yow A.G."/>
            <person name="Zhang Y."/>
            <person name="Bansal K."/>
            <person name="Eacker S.M."/>
            <person name="Sullivan S."/>
            <person name="Liachko I."/>
            <person name="Cubeta M.A."/>
            <person name="Rollins J.A."/>
            <person name="Ashrafi H."/>
        </authorList>
    </citation>
    <scope>NUCLEOTIDE SEQUENCE</scope>
    <source>
        <strain evidence="2">RL-1</strain>
    </source>
</reference>
<name>A0A8A3PJW7_9HELO</name>
<proteinExistence type="predicted"/>
<keyword evidence="3" id="KW-1185">Reference proteome</keyword>
<protein>
    <submittedName>
        <fullName evidence="2">Uncharacterized protein</fullName>
    </submittedName>
</protein>
<dbReference type="AlphaFoldDB" id="A0A8A3PJW7"/>
<evidence type="ECO:0000313" key="3">
    <source>
        <dbReference type="Proteomes" id="UP000672032"/>
    </source>
</evidence>